<evidence type="ECO:0000313" key="2">
    <source>
        <dbReference type="Proteomes" id="UP000663637"/>
    </source>
</evidence>
<gene>
    <name evidence="1" type="ORF">IDJ81_00715</name>
</gene>
<dbReference type="EMBL" id="CP061510">
    <property type="protein sequence ID" value="QSB44745.1"/>
    <property type="molecule type" value="Genomic_DNA"/>
</dbReference>
<keyword evidence="2" id="KW-1185">Reference proteome</keyword>
<organism evidence="1 2">
    <name type="scientific">Tsuneonella flava</name>
    <dbReference type="NCBI Taxonomy" id="2055955"/>
    <lineage>
        <taxon>Bacteria</taxon>
        <taxon>Pseudomonadati</taxon>
        <taxon>Pseudomonadota</taxon>
        <taxon>Alphaproteobacteria</taxon>
        <taxon>Sphingomonadales</taxon>
        <taxon>Erythrobacteraceae</taxon>
        <taxon>Tsuneonella</taxon>
    </lineage>
</organism>
<evidence type="ECO:0008006" key="3">
    <source>
        <dbReference type="Google" id="ProtNLM"/>
    </source>
</evidence>
<dbReference type="RefSeq" id="WP_123639981.1">
    <property type="nucleotide sequence ID" value="NZ_CP061510.1"/>
</dbReference>
<evidence type="ECO:0000313" key="1">
    <source>
        <dbReference type="EMBL" id="QSB44745.1"/>
    </source>
</evidence>
<dbReference type="Proteomes" id="UP000663637">
    <property type="component" value="Chromosome"/>
</dbReference>
<name>A0ABX7K934_9SPHN</name>
<reference evidence="1 2" key="1">
    <citation type="submission" date="2020-09" db="EMBL/GenBank/DDBJ databases">
        <title>Complete genome sequence of altererythrobacter flavus SS-21NJ, isolated from Dongying oil sludge in Shandong province.</title>
        <authorList>
            <person name="Sun S."/>
            <person name="Zhang Z."/>
        </authorList>
    </citation>
    <scope>NUCLEOTIDE SEQUENCE [LARGE SCALE GENOMIC DNA]</scope>
    <source>
        <strain evidence="1 2">SS-21NJ</strain>
    </source>
</reference>
<accession>A0ABX7K934</accession>
<dbReference type="PROSITE" id="PS51257">
    <property type="entry name" value="PROKAR_LIPOPROTEIN"/>
    <property type="match status" value="1"/>
</dbReference>
<proteinExistence type="predicted"/>
<protein>
    <recommendedName>
        <fullName evidence="3">Lipoprotein</fullName>
    </recommendedName>
</protein>
<sequence length="182" mass="19969">MKKFGWIGCVMVVVAGLSGCGDARGSYPDVDRQLQLLSEFQQVKRGCSDGLTSQTGRSGEFDGAEASVCVGRISSEEPYGITLITGGSAQARPGTVVFEMSKHSHPLAYEELYEYMFKMGGIESDEEQQKFRTAMRGALLANQYVDTARGRPQIIYTNDSGMEATMTEMGRNEVNLRFNPPQ</sequence>